<dbReference type="PANTHER" id="PTHR24198">
    <property type="entry name" value="ANKYRIN REPEAT AND PROTEIN KINASE DOMAIN-CONTAINING PROTEIN"/>
    <property type="match status" value="1"/>
</dbReference>
<dbReference type="RefSeq" id="XP_001304248.1">
    <property type="nucleotide sequence ID" value="XM_001304247.1"/>
</dbReference>
<dbReference type="Gene3D" id="1.25.40.20">
    <property type="entry name" value="Ankyrin repeat-containing domain"/>
    <property type="match status" value="2"/>
</dbReference>
<evidence type="ECO:0000313" key="5">
    <source>
        <dbReference type="EMBL" id="EAX91318.1"/>
    </source>
</evidence>
<dbReference type="KEGG" id="tva:4749011"/>
<dbReference type="VEuPathDB" id="TrichDB:TVAG_065340"/>
<keyword evidence="1" id="KW-0677">Repeat</keyword>
<protein>
    <submittedName>
        <fullName evidence="5">Uncharacterized protein</fullName>
    </submittedName>
</protein>
<dbReference type="VEuPathDB" id="TrichDB:TVAGG3_1032900"/>
<dbReference type="AlphaFoldDB" id="A2FUW7"/>
<reference evidence="5" key="1">
    <citation type="submission" date="2006-10" db="EMBL/GenBank/DDBJ databases">
        <authorList>
            <person name="Amadeo P."/>
            <person name="Zhao Q."/>
            <person name="Wortman J."/>
            <person name="Fraser-Liggett C."/>
            <person name="Carlton J."/>
        </authorList>
    </citation>
    <scope>NUCLEOTIDE SEQUENCE</scope>
    <source>
        <strain evidence="5">G3</strain>
    </source>
</reference>
<dbReference type="SMART" id="SM00248">
    <property type="entry name" value="ANK"/>
    <property type="match status" value="5"/>
</dbReference>
<feature type="coiled-coil region" evidence="4">
    <location>
        <begin position="274"/>
        <end position="308"/>
    </location>
</feature>
<feature type="repeat" description="ANK" evidence="3">
    <location>
        <begin position="192"/>
        <end position="224"/>
    </location>
</feature>
<name>A2FUW7_TRIV3</name>
<reference evidence="5" key="2">
    <citation type="journal article" date="2007" name="Science">
        <title>Draft genome sequence of the sexually transmitted pathogen Trichomonas vaginalis.</title>
        <authorList>
            <person name="Carlton J.M."/>
            <person name="Hirt R.P."/>
            <person name="Silva J.C."/>
            <person name="Delcher A.L."/>
            <person name="Schatz M."/>
            <person name="Zhao Q."/>
            <person name="Wortman J.R."/>
            <person name="Bidwell S.L."/>
            <person name="Alsmark U.C.M."/>
            <person name="Besteiro S."/>
            <person name="Sicheritz-Ponten T."/>
            <person name="Noel C.J."/>
            <person name="Dacks J.B."/>
            <person name="Foster P.G."/>
            <person name="Simillion C."/>
            <person name="Van de Peer Y."/>
            <person name="Miranda-Saavedra D."/>
            <person name="Barton G.J."/>
            <person name="Westrop G.D."/>
            <person name="Mueller S."/>
            <person name="Dessi D."/>
            <person name="Fiori P.L."/>
            <person name="Ren Q."/>
            <person name="Paulsen I."/>
            <person name="Zhang H."/>
            <person name="Bastida-Corcuera F.D."/>
            <person name="Simoes-Barbosa A."/>
            <person name="Brown M.T."/>
            <person name="Hayes R.D."/>
            <person name="Mukherjee M."/>
            <person name="Okumura C.Y."/>
            <person name="Schneider R."/>
            <person name="Smith A.J."/>
            <person name="Vanacova S."/>
            <person name="Villalvazo M."/>
            <person name="Haas B.J."/>
            <person name="Pertea M."/>
            <person name="Feldblyum T.V."/>
            <person name="Utterback T.R."/>
            <person name="Shu C.L."/>
            <person name="Osoegawa K."/>
            <person name="de Jong P.J."/>
            <person name="Hrdy I."/>
            <person name="Horvathova L."/>
            <person name="Zubacova Z."/>
            <person name="Dolezal P."/>
            <person name="Malik S.B."/>
            <person name="Logsdon J.M. Jr."/>
            <person name="Henze K."/>
            <person name="Gupta A."/>
            <person name="Wang C.C."/>
            <person name="Dunne R.L."/>
            <person name="Upcroft J.A."/>
            <person name="Upcroft P."/>
            <person name="White O."/>
            <person name="Salzberg S.L."/>
            <person name="Tang P."/>
            <person name="Chiu C.-H."/>
            <person name="Lee Y.-S."/>
            <person name="Embley T.M."/>
            <person name="Coombs G.H."/>
            <person name="Mottram J.C."/>
            <person name="Tachezy J."/>
            <person name="Fraser-Liggett C.M."/>
            <person name="Johnson P.J."/>
        </authorList>
    </citation>
    <scope>NUCLEOTIDE SEQUENCE [LARGE SCALE GENOMIC DNA]</scope>
    <source>
        <strain evidence="5">G3</strain>
    </source>
</reference>
<accession>A2FUW7</accession>
<proteinExistence type="predicted"/>
<dbReference type="EMBL" id="DS114044">
    <property type="protein sequence ID" value="EAX91318.1"/>
    <property type="molecule type" value="Genomic_DNA"/>
</dbReference>
<sequence length="309" mass="35073">MSLYAFEESLIKAIQEGDLKMIEQLQLTSIDVNRKLMIHHKVPVQNIHLKRVFPELIDPTPVIFAIACEKSDVLYYFIENLHPDLSICCNGWAPIHYAAIIEDPRCMQILLKTEFVQTNVDFPIQSVLSKDISLTALNIAVSYSRHGQALLLTQNFIQPEFDLEGNRILFKNTPVIDESSILPADCLHKTVSGNTPLHIATYRNDWDMCQILMSVMPDVNVLNDKEQTPAELAKLYNHNELAEKLTKAELDPIETLIAKYLTKPSKPKCPCDEIPASEESVEEIRENINTLKETINNLYATIDSLSNNK</sequence>
<dbReference type="SMR" id="A2FUW7"/>
<dbReference type="STRING" id="5722.A2FUW7"/>
<dbReference type="InterPro" id="IPR036770">
    <property type="entry name" value="Ankyrin_rpt-contain_sf"/>
</dbReference>
<dbReference type="SUPFAM" id="SSF48403">
    <property type="entry name" value="Ankyrin repeat"/>
    <property type="match status" value="1"/>
</dbReference>
<dbReference type="PROSITE" id="PS50297">
    <property type="entry name" value="ANK_REP_REGION"/>
    <property type="match status" value="1"/>
</dbReference>
<evidence type="ECO:0000313" key="6">
    <source>
        <dbReference type="Proteomes" id="UP000001542"/>
    </source>
</evidence>
<dbReference type="PANTHER" id="PTHR24198:SF165">
    <property type="entry name" value="ANKYRIN REPEAT-CONTAINING PROTEIN-RELATED"/>
    <property type="match status" value="1"/>
</dbReference>
<dbReference type="Pfam" id="PF00023">
    <property type="entry name" value="Ank"/>
    <property type="match status" value="1"/>
</dbReference>
<keyword evidence="6" id="KW-1185">Reference proteome</keyword>
<evidence type="ECO:0000256" key="2">
    <source>
        <dbReference type="ARBA" id="ARBA00023043"/>
    </source>
</evidence>
<dbReference type="Proteomes" id="UP000001542">
    <property type="component" value="Unassembled WGS sequence"/>
</dbReference>
<organism evidence="5 6">
    <name type="scientific">Trichomonas vaginalis (strain ATCC PRA-98 / G3)</name>
    <dbReference type="NCBI Taxonomy" id="412133"/>
    <lineage>
        <taxon>Eukaryota</taxon>
        <taxon>Metamonada</taxon>
        <taxon>Parabasalia</taxon>
        <taxon>Trichomonadida</taxon>
        <taxon>Trichomonadidae</taxon>
        <taxon>Trichomonas</taxon>
    </lineage>
</organism>
<keyword evidence="4" id="KW-0175">Coiled coil</keyword>
<evidence type="ECO:0000256" key="4">
    <source>
        <dbReference type="SAM" id="Coils"/>
    </source>
</evidence>
<dbReference type="InterPro" id="IPR002110">
    <property type="entry name" value="Ankyrin_rpt"/>
</dbReference>
<dbReference type="PROSITE" id="PS50088">
    <property type="entry name" value="ANK_REPEAT"/>
    <property type="match status" value="1"/>
</dbReference>
<dbReference type="OrthoDB" id="1854502at2759"/>
<dbReference type="InParanoid" id="A2FUW7"/>
<evidence type="ECO:0000256" key="3">
    <source>
        <dbReference type="PROSITE-ProRule" id="PRU00023"/>
    </source>
</evidence>
<keyword evidence="2 3" id="KW-0040">ANK repeat</keyword>
<gene>
    <name evidence="5" type="ORF">TVAG_065340</name>
</gene>
<evidence type="ECO:0000256" key="1">
    <source>
        <dbReference type="ARBA" id="ARBA00022737"/>
    </source>
</evidence>